<accession>A0A7Z1AX49</accession>
<protein>
    <submittedName>
        <fullName evidence="2">Uncharacterized protein</fullName>
    </submittedName>
</protein>
<comment type="caution">
    <text evidence="2">The sequence shown here is derived from an EMBL/GenBank/DDBJ whole genome shotgun (WGS) entry which is preliminary data.</text>
</comment>
<dbReference type="AlphaFoldDB" id="A0A7Z1AX49"/>
<organism evidence="2 3">
    <name type="scientific">Actinophytocola xinjiangensis</name>
    <dbReference type="NCBI Taxonomy" id="485602"/>
    <lineage>
        <taxon>Bacteria</taxon>
        <taxon>Bacillati</taxon>
        <taxon>Actinomycetota</taxon>
        <taxon>Actinomycetes</taxon>
        <taxon>Pseudonocardiales</taxon>
        <taxon>Pseudonocardiaceae</taxon>
    </lineage>
</organism>
<name>A0A7Z1AX49_9PSEU</name>
<evidence type="ECO:0000256" key="1">
    <source>
        <dbReference type="SAM" id="MobiDB-lite"/>
    </source>
</evidence>
<keyword evidence="3" id="KW-1185">Reference proteome</keyword>
<proteinExistence type="predicted"/>
<gene>
    <name evidence="2" type="ORF">BLA60_22115</name>
</gene>
<feature type="region of interest" description="Disordered" evidence="1">
    <location>
        <begin position="1"/>
        <end position="24"/>
    </location>
</feature>
<dbReference type="Proteomes" id="UP000185696">
    <property type="component" value="Unassembled WGS sequence"/>
</dbReference>
<dbReference type="EMBL" id="MSIF01000011">
    <property type="protein sequence ID" value="OLF08714.1"/>
    <property type="molecule type" value="Genomic_DNA"/>
</dbReference>
<evidence type="ECO:0000313" key="2">
    <source>
        <dbReference type="EMBL" id="OLF08714.1"/>
    </source>
</evidence>
<reference evidence="2 3" key="1">
    <citation type="submission" date="2016-12" db="EMBL/GenBank/DDBJ databases">
        <title>The draft genome sequence of Actinophytocola xinjiangensis.</title>
        <authorList>
            <person name="Wang W."/>
            <person name="Yuan L."/>
        </authorList>
    </citation>
    <scope>NUCLEOTIDE SEQUENCE [LARGE SCALE GENOMIC DNA]</scope>
    <source>
        <strain evidence="2 3">CGMCC 4.4663</strain>
    </source>
</reference>
<sequence>MRLETTPGSPPAVTVLPSGADKGKKPEQAAFTQLQLGGDTYVVPNVAIPYLSTIDIRLFNLSYLARAGLDDEHSATLPVSVTYSRPTATTLPGVTATAPAGGKASAGIDKGQASQLGELLTTQWQRAEKSGAPAGKLDGIARIELARSGAEKLPVAPAMLGSAPASGEAAGPAYRTLTLNPITRNGEPGHAIGFVQNVDDLGLSPNGVELGFVLVGDGYPNTFSVPTGTYSITTTVVDGPIGDYSVPSAFVAEPEVSVTADTTVDLDARKAVPFETTLEAPLETPEYRQDMMTFTRTSERGGDRRVQATNGSLLSMIFMRMWSFPGDDFNDNDVLSATPTRPVTKGSFDFAGLTQYAQDPTDTAAPMRPSYRLAFPTEGRIPDSLTNSVGQSDLTTVRTTIYSDKPVPNHFVDLYLPWSVHTLGVEAPVVHPGEHVDHWYSSAPELTLWQEAVTREEATDPEPRYIRIYGPRRSVRPGEQISQEWHKGPLVPSPIAPYLYENGFSISLVGGNPTDLPMDSPTATVCTACRQDNNGMVYIRPFSDSDPRHASRTAEDRTSALSFYRNGKLAINRAAAAPGHTYVAPDGLALPLLAEAATYRLDWTSTEHRDPAISTTTRWTFRSGGDDPAADLPKDMFCGPDTSRDCSLLPLLFLNYDLDLTPALTAPAGSPFEVALRVSAQQAAPAPTGVSATVSVSYDDGATWTDPRPATGRADGTFALPVQHPPLGETSGFVSLRVNARDAAGNSVEQELIHAYALHG</sequence>
<evidence type="ECO:0000313" key="3">
    <source>
        <dbReference type="Proteomes" id="UP000185696"/>
    </source>
</evidence>